<evidence type="ECO:0000313" key="1">
    <source>
        <dbReference type="EMBL" id="NMM93903.1"/>
    </source>
</evidence>
<dbReference type="EMBL" id="JAAIII010000003">
    <property type="protein sequence ID" value="NMM93903.1"/>
    <property type="molecule type" value="Genomic_DNA"/>
</dbReference>
<gene>
    <name evidence="1" type="ORF">G1C95_1090</name>
</gene>
<comment type="caution">
    <text evidence="1">The sequence shown here is derived from an EMBL/GenBank/DDBJ whole genome shotgun (WGS) entry which is preliminary data.</text>
</comment>
<dbReference type="RefSeq" id="WP_169171956.1">
    <property type="nucleotide sequence ID" value="NZ_JAAIII010000003.1"/>
</dbReference>
<keyword evidence="2" id="KW-1185">Reference proteome</keyword>
<organism evidence="1 2">
    <name type="scientific">Bifidobacterium oedipodis</name>
    <dbReference type="NCBI Taxonomy" id="2675322"/>
    <lineage>
        <taxon>Bacteria</taxon>
        <taxon>Bacillati</taxon>
        <taxon>Actinomycetota</taxon>
        <taxon>Actinomycetes</taxon>
        <taxon>Bifidobacteriales</taxon>
        <taxon>Bifidobacteriaceae</taxon>
        <taxon>Bifidobacterium</taxon>
    </lineage>
</organism>
<dbReference type="Proteomes" id="UP000532194">
    <property type="component" value="Unassembled WGS sequence"/>
</dbReference>
<reference evidence="1 2" key="1">
    <citation type="submission" date="2020-02" db="EMBL/GenBank/DDBJ databases">
        <title>Characterization of phylogenetic diversity of novel bifidobacterial species isolated in Czech ZOOs.</title>
        <authorList>
            <person name="Lugli G.A."/>
            <person name="Vera N.B."/>
            <person name="Ventura M."/>
        </authorList>
    </citation>
    <scope>NUCLEOTIDE SEQUENCE [LARGE SCALE GENOMIC DNA]</scope>
    <source>
        <strain evidence="1 2">DSM 109957</strain>
    </source>
</reference>
<protein>
    <submittedName>
        <fullName evidence="1">Uncharacterized protein</fullName>
    </submittedName>
</protein>
<accession>A0A7Y0HSS2</accession>
<sequence>MTDRKFNRIVITSLRGDEYLYTMFPEFFKAKETPMSEPITQTITEWNKIENGDTIISTNNLKYRVLKVIEPDYGDNTIIVSMEQEGEWRFNKEYFDHAERFPKQYPEPKELGEYESQYGSKFVCILDKTHKRPEWIRISCTAQSSMTWKQLVNSYEDELPLVKLNRE</sequence>
<proteinExistence type="predicted"/>
<dbReference type="AlphaFoldDB" id="A0A7Y0HSS2"/>
<evidence type="ECO:0000313" key="2">
    <source>
        <dbReference type="Proteomes" id="UP000532194"/>
    </source>
</evidence>
<name>A0A7Y0HSS2_9BIFI</name>